<dbReference type="Gene3D" id="3.30.70.2050">
    <property type="match status" value="1"/>
</dbReference>
<accession>A0ABX0LPC4</accession>
<protein>
    <submittedName>
        <fullName evidence="2">Nitrous oxide reductase accessory protein NosL</fullName>
    </submittedName>
</protein>
<feature type="signal peptide" evidence="1">
    <location>
        <begin position="1"/>
        <end position="20"/>
    </location>
</feature>
<dbReference type="PANTHER" id="PTHR41247:SF1">
    <property type="entry name" value="HTH-TYPE TRANSCRIPTIONAL REPRESSOR YCNK"/>
    <property type="match status" value="1"/>
</dbReference>
<evidence type="ECO:0000313" key="3">
    <source>
        <dbReference type="Proteomes" id="UP000785613"/>
    </source>
</evidence>
<dbReference type="InterPro" id="IPR008719">
    <property type="entry name" value="N2O_reductase_NosL"/>
</dbReference>
<keyword evidence="1" id="KW-0732">Signal</keyword>
<comment type="caution">
    <text evidence="2">The sequence shown here is derived from an EMBL/GenBank/DDBJ whole genome shotgun (WGS) entry which is preliminary data.</text>
</comment>
<dbReference type="Gene3D" id="3.30.70.2060">
    <property type="match status" value="1"/>
</dbReference>
<dbReference type="EMBL" id="VUYU01000020">
    <property type="protein sequence ID" value="NHZ36746.1"/>
    <property type="molecule type" value="Genomic_DNA"/>
</dbReference>
<feature type="chain" id="PRO_5047465025" evidence="1">
    <location>
        <begin position="21"/>
        <end position="169"/>
    </location>
</feature>
<reference evidence="2 3" key="1">
    <citation type="submission" date="2019-09" db="EMBL/GenBank/DDBJ databases">
        <title>Taxonomy of Antarctic Massilia spp.: description of Massilia rubra sp. nov., Massilia aquatica sp. nov., Massilia mucilaginosa sp. nov., Massilia frigida sp. nov. isolated from streams, lakes and regoliths.</title>
        <authorList>
            <person name="Holochova P."/>
            <person name="Sedlacek I."/>
            <person name="Kralova S."/>
            <person name="Maslanova I."/>
            <person name="Busse H.-J."/>
            <person name="Stankova E."/>
            <person name="Vrbovska V."/>
            <person name="Kovarovic V."/>
            <person name="Bartak M."/>
            <person name="Svec P."/>
            <person name="Pantucek R."/>
        </authorList>
    </citation>
    <scope>NUCLEOTIDE SEQUENCE [LARGE SCALE GENOMIC DNA]</scope>
    <source>
        <strain evidence="2 3">CCM 8692</strain>
    </source>
</reference>
<evidence type="ECO:0000256" key="1">
    <source>
        <dbReference type="SAM" id="SignalP"/>
    </source>
</evidence>
<keyword evidence="3" id="KW-1185">Reference proteome</keyword>
<proteinExistence type="predicted"/>
<dbReference type="Proteomes" id="UP000785613">
    <property type="component" value="Unassembled WGS sequence"/>
</dbReference>
<dbReference type="RefSeq" id="WP_167228967.1">
    <property type="nucleotide sequence ID" value="NZ_VUYU01000020.1"/>
</dbReference>
<evidence type="ECO:0000313" key="2">
    <source>
        <dbReference type="EMBL" id="NHZ36746.1"/>
    </source>
</evidence>
<dbReference type="PROSITE" id="PS51257">
    <property type="entry name" value="PROKAR_LIPOPROTEIN"/>
    <property type="match status" value="1"/>
</dbReference>
<gene>
    <name evidence="2" type="ORF">F0185_24570</name>
</gene>
<name>A0ABX0LPC4_9BURK</name>
<dbReference type="SUPFAM" id="SSF160387">
    <property type="entry name" value="NosL/MerB-like"/>
    <property type="match status" value="1"/>
</dbReference>
<dbReference type="PANTHER" id="PTHR41247">
    <property type="entry name" value="HTH-TYPE TRANSCRIPTIONAL REPRESSOR YCNK"/>
    <property type="match status" value="1"/>
</dbReference>
<dbReference type="Pfam" id="PF05573">
    <property type="entry name" value="NosL"/>
    <property type="match status" value="1"/>
</dbReference>
<organism evidence="2 3">
    <name type="scientific">Massilia rubra</name>
    <dbReference type="NCBI Taxonomy" id="2607910"/>
    <lineage>
        <taxon>Bacteria</taxon>
        <taxon>Pseudomonadati</taxon>
        <taxon>Pseudomonadota</taxon>
        <taxon>Betaproteobacteria</taxon>
        <taxon>Burkholderiales</taxon>
        <taxon>Oxalobacteraceae</taxon>
        <taxon>Telluria group</taxon>
        <taxon>Massilia</taxon>
    </lineage>
</organism>
<sequence length="169" mass="17794">MSFKMSRLLAALATAGLLVACGEQALTATAQEPGSDTACALDGMVLLDFAGPKAQIQYAEGKADYYCDLMELFTVMLAPEHKRRIAGVFVQDMGKTAWDKPSGHWIAAKDALYVVGSKKQGSMGPTFGSFSDPAQAAAFAKAEGGKVLPYSQITAAMLDTGHAAGDMRH</sequence>